<evidence type="ECO:0008006" key="3">
    <source>
        <dbReference type="Google" id="ProtNLM"/>
    </source>
</evidence>
<dbReference type="Proteomes" id="UP001203852">
    <property type="component" value="Unassembled WGS sequence"/>
</dbReference>
<name>A0AAN6DSZ7_9EURO</name>
<dbReference type="SUPFAM" id="SSF47954">
    <property type="entry name" value="Cyclin-like"/>
    <property type="match status" value="2"/>
</dbReference>
<dbReference type="InterPro" id="IPR036915">
    <property type="entry name" value="Cyclin-like_sf"/>
</dbReference>
<proteinExistence type="predicted"/>
<sequence length="281" mass="31232">MAPVAALDTLSNPLATAEQLFAFKQFDNEKSQSWRFAEYQLLSAAGILLRLPQEIIAQAIVLLQRFTIVQSERNPWSVREQCAVCTFLAAKPSPTPISWRSLANVYVYLSSRASPLKFFNPDGPPTDINPEQYYVTEGILESNINCMIMEEGAILQSIGFDTRVVLPHGLAMTYMQALGGSSATLAKRVLEHLNAGLLSPQMLYLTHQPNALAVGAIYLAARELGIKLIEQNWWEVFDVDREDLGFLVMAFGSMGNFAEAEMEEWKEAAPMRTLLSTPLAQ</sequence>
<dbReference type="AlphaFoldDB" id="A0AAN6DSZ7"/>
<dbReference type="GO" id="GO:0016538">
    <property type="term" value="F:cyclin-dependent protein serine/threonine kinase regulator activity"/>
    <property type="evidence" value="ECO:0007669"/>
    <property type="project" value="InterPro"/>
</dbReference>
<dbReference type="Gene3D" id="1.10.472.10">
    <property type="entry name" value="Cyclin-like"/>
    <property type="match status" value="2"/>
</dbReference>
<gene>
    <name evidence="1" type="ORF">EDD36DRAFT_419870</name>
</gene>
<accession>A0AAN6DSZ7</accession>
<reference evidence="1" key="1">
    <citation type="journal article" date="2022" name="bioRxiv">
        <title>Deciphering the potential niche of two novel black yeast fungi from a biological soil crust based on their genomes, phenotypes, and melanin regulation.</title>
        <authorList>
            <consortium name="DOE Joint Genome Institute"/>
            <person name="Carr E.C."/>
            <person name="Barton Q."/>
            <person name="Grambo S."/>
            <person name="Sullivan M."/>
            <person name="Renfro C.M."/>
            <person name="Kuo A."/>
            <person name="Pangilinan J."/>
            <person name="Lipzen A."/>
            <person name="Keymanesh K."/>
            <person name="Savage E."/>
            <person name="Barry K."/>
            <person name="Grigoriev I.V."/>
            <person name="Riekhof W.R."/>
            <person name="Harris S.S."/>
        </authorList>
    </citation>
    <scope>NUCLEOTIDE SEQUENCE</scope>
    <source>
        <strain evidence="1">JF 03-4F</strain>
    </source>
</reference>
<comment type="caution">
    <text evidence="1">The sequence shown here is derived from an EMBL/GenBank/DDBJ whole genome shotgun (WGS) entry which is preliminary data.</text>
</comment>
<dbReference type="InterPro" id="IPR043198">
    <property type="entry name" value="Cyclin/Ssn8"/>
</dbReference>
<organism evidence="1 2">
    <name type="scientific">Exophiala viscosa</name>
    <dbReference type="NCBI Taxonomy" id="2486360"/>
    <lineage>
        <taxon>Eukaryota</taxon>
        <taxon>Fungi</taxon>
        <taxon>Dikarya</taxon>
        <taxon>Ascomycota</taxon>
        <taxon>Pezizomycotina</taxon>
        <taxon>Eurotiomycetes</taxon>
        <taxon>Chaetothyriomycetidae</taxon>
        <taxon>Chaetothyriales</taxon>
        <taxon>Herpotrichiellaceae</taxon>
        <taxon>Exophiala</taxon>
    </lineage>
</organism>
<dbReference type="EMBL" id="MU404355">
    <property type="protein sequence ID" value="KAI1612011.1"/>
    <property type="molecule type" value="Genomic_DNA"/>
</dbReference>
<dbReference type="PANTHER" id="PTHR10026">
    <property type="entry name" value="CYCLIN"/>
    <property type="match status" value="1"/>
</dbReference>
<keyword evidence="2" id="KW-1185">Reference proteome</keyword>
<evidence type="ECO:0000313" key="2">
    <source>
        <dbReference type="Proteomes" id="UP001203852"/>
    </source>
</evidence>
<evidence type="ECO:0000313" key="1">
    <source>
        <dbReference type="EMBL" id="KAI1612011.1"/>
    </source>
</evidence>
<protein>
    <recommendedName>
        <fullName evidence="3">Cyclin domain-containing protein</fullName>
    </recommendedName>
</protein>
<dbReference type="GO" id="GO:0006357">
    <property type="term" value="P:regulation of transcription by RNA polymerase II"/>
    <property type="evidence" value="ECO:0007669"/>
    <property type="project" value="InterPro"/>
</dbReference>